<reference evidence="3" key="2">
    <citation type="submission" date="2020-11" db="EMBL/GenBank/DDBJ databases">
        <authorList>
            <person name="McCartney M.A."/>
            <person name="Auch B."/>
            <person name="Kono T."/>
            <person name="Mallez S."/>
            <person name="Becker A."/>
            <person name="Gohl D.M."/>
            <person name="Silverstein K.A.T."/>
            <person name="Koren S."/>
            <person name="Bechman K.B."/>
            <person name="Herman A."/>
            <person name="Abrahante J.E."/>
            <person name="Garbe J."/>
        </authorList>
    </citation>
    <scope>NUCLEOTIDE SEQUENCE</scope>
    <source>
        <strain evidence="3">Duluth1</strain>
        <tissue evidence="3">Whole animal</tissue>
    </source>
</reference>
<sequence length="133" mass="14325">MNWKSYTLTLIVHVLLVPEVMTSREYVTPGLPACYVSLSQYEAVEGLSTSCNIAAAQCSQNGLAYTLYCGADHYCCNQDDGCQAYCPNRSSLNKKEVAGIVIGCVILTGIIMVATYVISGKFCKLKSSAMNDG</sequence>
<feature type="signal peptide" evidence="2">
    <location>
        <begin position="1"/>
        <end position="22"/>
    </location>
</feature>
<keyword evidence="1" id="KW-0812">Transmembrane</keyword>
<protein>
    <submittedName>
        <fullName evidence="3">Uncharacterized protein</fullName>
    </submittedName>
</protein>
<accession>A0A9D4JIJ8</accession>
<dbReference type="EMBL" id="JAIWYP010000006">
    <property type="protein sequence ID" value="KAH3813861.1"/>
    <property type="molecule type" value="Genomic_DNA"/>
</dbReference>
<name>A0A9D4JIJ8_DREPO</name>
<reference evidence="3" key="1">
    <citation type="journal article" date="2019" name="bioRxiv">
        <title>The Genome of the Zebra Mussel, Dreissena polymorpha: A Resource for Invasive Species Research.</title>
        <authorList>
            <person name="McCartney M.A."/>
            <person name="Auch B."/>
            <person name="Kono T."/>
            <person name="Mallez S."/>
            <person name="Zhang Y."/>
            <person name="Obille A."/>
            <person name="Becker A."/>
            <person name="Abrahante J.E."/>
            <person name="Garbe J."/>
            <person name="Badalamenti J.P."/>
            <person name="Herman A."/>
            <person name="Mangelson H."/>
            <person name="Liachko I."/>
            <person name="Sullivan S."/>
            <person name="Sone E.D."/>
            <person name="Koren S."/>
            <person name="Silverstein K.A.T."/>
            <person name="Beckman K.B."/>
            <person name="Gohl D.M."/>
        </authorList>
    </citation>
    <scope>NUCLEOTIDE SEQUENCE</scope>
    <source>
        <strain evidence="3">Duluth1</strain>
        <tissue evidence="3">Whole animal</tissue>
    </source>
</reference>
<evidence type="ECO:0000313" key="4">
    <source>
        <dbReference type="Proteomes" id="UP000828390"/>
    </source>
</evidence>
<gene>
    <name evidence="3" type="ORF">DPMN_142331</name>
</gene>
<proteinExistence type="predicted"/>
<dbReference type="AlphaFoldDB" id="A0A9D4JIJ8"/>
<comment type="caution">
    <text evidence="3">The sequence shown here is derived from an EMBL/GenBank/DDBJ whole genome shotgun (WGS) entry which is preliminary data.</text>
</comment>
<dbReference type="Proteomes" id="UP000828390">
    <property type="component" value="Unassembled WGS sequence"/>
</dbReference>
<feature type="transmembrane region" description="Helical" evidence="1">
    <location>
        <begin position="97"/>
        <end position="118"/>
    </location>
</feature>
<organism evidence="3 4">
    <name type="scientific">Dreissena polymorpha</name>
    <name type="common">Zebra mussel</name>
    <name type="synonym">Mytilus polymorpha</name>
    <dbReference type="NCBI Taxonomy" id="45954"/>
    <lineage>
        <taxon>Eukaryota</taxon>
        <taxon>Metazoa</taxon>
        <taxon>Spiralia</taxon>
        <taxon>Lophotrochozoa</taxon>
        <taxon>Mollusca</taxon>
        <taxon>Bivalvia</taxon>
        <taxon>Autobranchia</taxon>
        <taxon>Heteroconchia</taxon>
        <taxon>Euheterodonta</taxon>
        <taxon>Imparidentia</taxon>
        <taxon>Neoheterodontei</taxon>
        <taxon>Myida</taxon>
        <taxon>Dreissenoidea</taxon>
        <taxon>Dreissenidae</taxon>
        <taxon>Dreissena</taxon>
    </lineage>
</organism>
<evidence type="ECO:0000256" key="2">
    <source>
        <dbReference type="SAM" id="SignalP"/>
    </source>
</evidence>
<keyword evidence="1" id="KW-0472">Membrane</keyword>
<keyword evidence="2" id="KW-0732">Signal</keyword>
<keyword evidence="4" id="KW-1185">Reference proteome</keyword>
<evidence type="ECO:0000256" key="1">
    <source>
        <dbReference type="SAM" id="Phobius"/>
    </source>
</evidence>
<feature type="chain" id="PRO_5039216225" evidence="2">
    <location>
        <begin position="23"/>
        <end position="133"/>
    </location>
</feature>
<evidence type="ECO:0000313" key="3">
    <source>
        <dbReference type="EMBL" id="KAH3813861.1"/>
    </source>
</evidence>
<keyword evidence="1" id="KW-1133">Transmembrane helix</keyword>